<gene>
    <name evidence="1" type="ORF">EDD38_1266</name>
</gene>
<dbReference type="RefSeq" id="WP_123817555.1">
    <property type="nucleotide sequence ID" value="NZ_RKQG01000001.1"/>
</dbReference>
<dbReference type="AlphaFoldDB" id="A0A3N4RHY3"/>
<name>A0A3N4RHY3_9ACTN</name>
<evidence type="ECO:0000313" key="1">
    <source>
        <dbReference type="EMBL" id="RPE32992.1"/>
    </source>
</evidence>
<sequence length="178" mass="19210">MSAVRAWHRRPLTWVLVVLLVLGGGLLGARRAWGGCWPLHPHDARAYRQYDCANLGGPRNLPTLLRYYGVTLPPDATGVRYYSDDNSESGPDVLFLRFAVPTATAAAYLTALHATAAPAGPDTALHDTAVLRRRDHVDWAFPPGLSHQVHTFGPAPAGTVVSTRDGGTTVLHLTAFKP</sequence>
<reference evidence="1 2" key="1">
    <citation type="submission" date="2018-11" db="EMBL/GenBank/DDBJ databases">
        <title>Sequencing the genomes of 1000 actinobacteria strains.</title>
        <authorList>
            <person name="Klenk H.-P."/>
        </authorList>
    </citation>
    <scope>NUCLEOTIDE SEQUENCE [LARGE SCALE GENOMIC DNA]</scope>
    <source>
        <strain evidence="1 2">DSM 44781</strain>
    </source>
</reference>
<accession>A0A3N4RHY3</accession>
<comment type="caution">
    <text evidence="1">The sequence shown here is derived from an EMBL/GenBank/DDBJ whole genome shotgun (WGS) entry which is preliminary data.</text>
</comment>
<protein>
    <submittedName>
        <fullName evidence="1">Uncharacterized protein</fullName>
    </submittedName>
</protein>
<dbReference type="Proteomes" id="UP000266906">
    <property type="component" value="Unassembled WGS sequence"/>
</dbReference>
<keyword evidence="2" id="KW-1185">Reference proteome</keyword>
<proteinExistence type="predicted"/>
<dbReference type="EMBL" id="RKQG01000001">
    <property type="protein sequence ID" value="RPE32992.1"/>
    <property type="molecule type" value="Genomic_DNA"/>
</dbReference>
<organism evidence="1 2">
    <name type="scientific">Kitasatospora cineracea</name>
    <dbReference type="NCBI Taxonomy" id="88074"/>
    <lineage>
        <taxon>Bacteria</taxon>
        <taxon>Bacillati</taxon>
        <taxon>Actinomycetota</taxon>
        <taxon>Actinomycetes</taxon>
        <taxon>Kitasatosporales</taxon>
        <taxon>Streptomycetaceae</taxon>
        <taxon>Kitasatospora</taxon>
    </lineage>
</organism>
<evidence type="ECO:0000313" key="2">
    <source>
        <dbReference type="Proteomes" id="UP000266906"/>
    </source>
</evidence>